<sequence length="460" mass="52503">MDSHELDGDTSFLTNLVKCSNPSKEFIEHDLQVTLDAIHRQVEIGTTLLTQWTYIKNDKCYLSSSPAEQLLIINRNLRAAVITKERILRLATRYILTDKLYDNRAHTGRLSLFERQDWLEADREKNRTSASSVGFRERCSDGDERSYKRSGATTGTSGAAFFFFTNQAEEGAPTTSSCNSSNELIEVKNKLKAQAEELEQLKKTLVDLTTAKRFEERESDANKDKFDAAVQPSTDQKTAQEFVQEVQEQIQERVQEQEPQVDDCDYFERMVEEVQDDEVDMAADEDVDSRRQSPVPPYDDEGPSSVKAELPSTWNAGSTSMELRQRIALLEEAREQLPFGTFGASSRGVEERVTCSFCSLTGVHCSDSCPNVRDGNERFEIVMRSDLCKYCLERCPYEVCKYRYRDCWYCARVRGTTIEDLIPRDGGHHRALCNIPDAKPIIRRRIAAAWKELEKWNALG</sequence>
<evidence type="ECO:0000256" key="1">
    <source>
        <dbReference type="SAM" id="Coils"/>
    </source>
</evidence>
<evidence type="ECO:0000313" key="3">
    <source>
        <dbReference type="EMBL" id="KIH68938.1"/>
    </source>
</evidence>
<feature type="region of interest" description="Disordered" evidence="2">
    <location>
        <begin position="280"/>
        <end position="313"/>
    </location>
</feature>
<feature type="coiled-coil region" evidence="1">
    <location>
        <begin position="181"/>
        <end position="218"/>
    </location>
</feature>
<dbReference type="AlphaFoldDB" id="A0A0C2DG45"/>
<name>A0A0C2DG45_9BILA</name>
<reference evidence="3 4" key="1">
    <citation type="submission" date="2013-12" db="EMBL/GenBank/DDBJ databases">
        <title>Draft genome of the parsitic nematode Ancylostoma duodenale.</title>
        <authorList>
            <person name="Mitreva M."/>
        </authorList>
    </citation>
    <scope>NUCLEOTIDE SEQUENCE [LARGE SCALE GENOMIC DNA]</scope>
    <source>
        <strain evidence="3 4">Zhejiang</strain>
    </source>
</reference>
<keyword evidence="1" id="KW-0175">Coiled coil</keyword>
<feature type="region of interest" description="Disordered" evidence="2">
    <location>
        <begin position="129"/>
        <end position="152"/>
    </location>
</feature>
<evidence type="ECO:0000256" key="2">
    <source>
        <dbReference type="SAM" id="MobiDB-lite"/>
    </source>
</evidence>
<proteinExistence type="predicted"/>
<evidence type="ECO:0000313" key="4">
    <source>
        <dbReference type="Proteomes" id="UP000054047"/>
    </source>
</evidence>
<gene>
    <name evidence="3" type="ORF">ANCDUO_00725</name>
</gene>
<keyword evidence="4" id="KW-1185">Reference proteome</keyword>
<feature type="compositionally biased region" description="Basic and acidic residues" evidence="2">
    <location>
        <begin position="135"/>
        <end position="147"/>
    </location>
</feature>
<dbReference type="OrthoDB" id="5819470at2759"/>
<dbReference type="EMBL" id="KN726254">
    <property type="protein sequence ID" value="KIH68938.1"/>
    <property type="molecule type" value="Genomic_DNA"/>
</dbReference>
<organism evidence="3 4">
    <name type="scientific">Ancylostoma duodenale</name>
    <dbReference type="NCBI Taxonomy" id="51022"/>
    <lineage>
        <taxon>Eukaryota</taxon>
        <taxon>Metazoa</taxon>
        <taxon>Ecdysozoa</taxon>
        <taxon>Nematoda</taxon>
        <taxon>Chromadorea</taxon>
        <taxon>Rhabditida</taxon>
        <taxon>Rhabditina</taxon>
        <taxon>Rhabditomorpha</taxon>
        <taxon>Strongyloidea</taxon>
        <taxon>Ancylostomatidae</taxon>
        <taxon>Ancylostomatinae</taxon>
        <taxon>Ancylostoma</taxon>
    </lineage>
</organism>
<dbReference type="Proteomes" id="UP000054047">
    <property type="component" value="Unassembled WGS sequence"/>
</dbReference>
<protein>
    <submittedName>
        <fullName evidence="3">Uncharacterized protein</fullName>
    </submittedName>
</protein>
<accession>A0A0C2DG45</accession>